<name>A0ABU5VRY8_9BACT</name>
<reference evidence="10 11" key="1">
    <citation type="submission" date="2023-11" db="EMBL/GenBank/DDBJ databases">
        <title>A Novel Polar Bacteriovorax (B. antarcticus) Isolated from the Biocrust in Antarctica.</title>
        <authorList>
            <person name="Mun W."/>
            <person name="Choi S.Y."/>
            <person name="Mitchell R.J."/>
        </authorList>
    </citation>
    <scope>NUCLEOTIDE SEQUENCE [LARGE SCALE GENOMIC DNA]</scope>
    <source>
        <strain evidence="10 11">PP10</strain>
    </source>
</reference>
<evidence type="ECO:0000256" key="6">
    <source>
        <dbReference type="ARBA" id="ARBA00023136"/>
    </source>
</evidence>
<dbReference type="EMBL" id="JAYGJQ010000001">
    <property type="protein sequence ID" value="MEA9355828.1"/>
    <property type="molecule type" value="Genomic_DNA"/>
</dbReference>
<accession>A0ABU5VRY8</accession>
<comment type="subcellular location">
    <subcellularLocation>
        <location evidence="1">Cell membrane</location>
        <topology evidence="1">Multi-pass membrane protein</topology>
    </subcellularLocation>
</comment>
<evidence type="ECO:0000256" key="5">
    <source>
        <dbReference type="ARBA" id="ARBA00022989"/>
    </source>
</evidence>
<sequence length="407" mass="45303">MWLVLKLAWRNIFRNKRRTILSVLAIGVGLAAMMFADALIVSLGETMVRSATEDFSGNAQIHQSEFVKNLEVEKVITNSEQILKDLKSENELQSFTPRVLSYGMLTSTSDANNIIVYGIDAEQEKGVSRISQLMVQGDYLNAQDDRKILIGKKLADNLNIGVGDRVVVTVAKSGLGELSQEMFRVGGIFAFGVREMDENVAFINLSVAQSILNLGSNIHEIALNFKDLNIPAKKHYSIATKYSKDGNVVSGWNKMFKDLAAILEFTQFSLGILAVILFGIIAFGIMNTLFMSLYERMFEFGVLRAVGTRPSVVARMILYEAFMMALVSTVVGVIIGIILIGFFSKYGIDYRGIEYAHLVFKDKIYPHFRLIQFTLYPVCLIVFATLVGIYPAIYAAKIIPAVALRKK</sequence>
<evidence type="ECO:0000259" key="8">
    <source>
        <dbReference type="Pfam" id="PF02687"/>
    </source>
</evidence>
<proteinExistence type="inferred from homology"/>
<keyword evidence="6 7" id="KW-0472">Membrane</keyword>
<feature type="transmembrane region" description="Helical" evidence="7">
    <location>
        <begin position="375"/>
        <end position="396"/>
    </location>
</feature>
<evidence type="ECO:0000256" key="1">
    <source>
        <dbReference type="ARBA" id="ARBA00004651"/>
    </source>
</evidence>
<dbReference type="Proteomes" id="UP001302274">
    <property type="component" value="Unassembled WGS sequence"/>
</dbReference>
<evidence type="ECO:0000256" key="4">
    <source>
        <dbReference type="ARBA" id="ARBA00022692"/>
    </source>
</evidence>
<evidence type="ECO:0000313" key="11">
    <source>
        <dbReference type="Proteomes" id="UP001302274"/>
    </source>
</evidence>
<feature type="domain" description="MacB-like periplasmic core" evidence="9">
    <location>
        <begin position="19"/>
        <end position="227"/>
    </location>
</feature>
<protein>
    <submittedName>
        <fullName evidence="10">FtsX-like permease family protein</fullName>
    </submittedName>
</protein>
<dbReference type="InterPro" id="IPR003838">
    <property type="entry name" value="ABC3_permease_C"/>
</dbReference>
<dbReference type="InterPro" id="IPR051447">
    <property type="entry name" value="Lipoprotein-release_system"/>
</dbReference>
<keyword evidence="5 7" id="KW-1133">Transmembrane helix</keyword>
<evidence type="ECO:0000256" key="7">
    <source>
        <dbReference type="SAM" id="Phobius"/>
    </source>
</evidence>
<feature type="transmembrane region" description="Helical" evidence="7">
    <location>
        <begin position="20"/>
        <end position="43"/>
    </location>
</feature>
<keyword evidence="4 7" id="KW-0812">Transmembrane</keyword>
<dbReference type="InterPro" id="IPR025857">
    <property type="entry name" value="MacB_PCD"/>
</dbReference>
<feature type="transmembrane region" description="Helical" evidence="7">
    <location>
        <begin position="268"/>
        <end position="294"/>
    </location>
</feature>
<evidence type="ECO:0000259" key="9">
    <source>
        <dbReference type="Pfam" id="PF12704"/>
    </source>
</evidence>
<evidence type="ECO:0000256" key="2">
    <source>
        <dbReference type="ARBA" id="ARBA00005236"/>
    </source>
</evidence>
<dbReference type="Pfam" id="PF02687">
    <property type="entry name" value="FtsX"/>
    <property type="match status" value="1"/>
</dbReference>
<dbReference type="PANTHER" id="PTHR30489:SF0">
    <property type="entry name" value="LIPOPROTEIN-RELEASING SYSTEM TRANSMEMBRANE PROTEIN LOLE"/>
    <property type="match status" value="1"/>
</dbReference>
<keyword evidence="11" id="KW-1185">Reference proteome</keyword>
<feature type="transmembrane region" description="Helical" evidence="7">
    <location>
        <begin position="317"/>
        <end position="343"/>
    </location>
</feature>
<organism evidence="10 11">
    <name type="scientific">Bacteriovorax antarcticus</name>
    <dbReference type="NCBI Taxonomy" id="3088717"/>
    <lineage>
        <taxon>Bacteria</taxon>
        <taxon>Pseudomonadati</taxon>
        <taxon>Bdellovibrionota</taxon>
        <taxon>Bacteriovoracia</taxon>
        <taxon>Bacteriovoracales</taxon>
        <taxon>Bacteriovoracaceae</taxon>
        <taxon>Bacteriovorax</taxon>
    </lineage>
</organism>
<dbReference type="PANTHER" id="PTHR30489">
    <property type="entry name" value="LIPOPROTEIN-RELEASING SYSTEM TRANSMEMBRANE PROTEIN LOLE"/>
    <property type="match status" value="1"/>
</dbReference>
<feature type="domain" description="ABC3 transporter permease C-terminal" evidence="8">
    <location>
        <begin position="272"/>
        <end position="398"/>
    </location>
</feature>
<evidence type="ECO:0000256" key="3">
    <source>
        <dbReference type="ARBA" id="ARBA00022475"/>
    </source>
</evidence>
<comment type="similarity">
    <text evidence="2">Belongs to the ABC-4 integral membrane protein family. LolC/E subfamily.</text>
</comment>
<keyword evidence="3" id="KW-1003">Cell membrane</keyword>
<dbReference type="RefSeq" id="WP_323575457.1">
    <property type="nucleotide sequence ID" value="NZ_JAYGJQ010000001.1"/>
</dbReference>
<gene>
    <name evidence="10" type="ORF">SHI21_06440</name>
</gene>
<comment type="caution">
    <text evidence="10">The sequence shown here is derived from an EMBL/GenBank/DDBJ whole genome shotgun (WGS) entry which is preliminary data.</text>
</comment>
<evidence type="ECO:0000313" key="10">
    <source>
        <dbReference type="EMBL" id="MEA9355828.1"/>
    </source>
</evidence>
<dbReference type="Pfam" id="PF12704">
    <property type="entry name" value="MacB_PCD"/>
    <property type="match status" value="1"/>
</dbReference>